<evidence type="ECO:0000313" key="5">
    <source>
        <dbReference type="Proteomes" id="UP001497453"/>
    </source>
</evidence>
<dbReference type="InterPro" id="IPR001810">
    <property type="entry name" value="F-box_dom"/>
</dbReference>
<dbReference type="InterPro" id="IPR036047">
    <property type="entry name" value="F-box-like_dom_sf"/>
</dbReference>
<feature type="domain" description="F-box" evidence="3">
    <location>
        <begin position="228"/>
        <end position="274"/>
    </location>
</feature>
<dbReference type="Proteomes" id="UP001497453">
    <property type="component" value="Chromosome 8"/>
</dbReference>
<dbReference type="InterPro" id="IPR045464">
    <property type="entry name" value="Hrt3/FBXO9_C"/>
</dbReference>
<dbReference type="SUPFAM" id="SSF81383">
    <property type="entry name" value="F-box domain"/>
    <property type="match status" value="1"/>
</dbReference>
<dbReference type="Pfam" id="PF19270">
    <property type="entry name" value="FBO_C"/>
    <property type="match status" value="1"/>
</dbReference>
<keyword evidence="1" id="KW-0833">Ubl conjugation pathway</keyword>
<evidence type="ECO:0000259" key="3">
    <source>
        <dbReference type="PROSITE" id="PS50181"/>
    </source>
</evidence>
<organism evidence="4 5">
    <name type="scientific">Somion occarium</name>
    <dbReference type="NCBI Taxonomy" id="3059160"/>
    <lineage>
        <taxon>Eukaryota</taxon>
        <taxon>Fungi</taxon>
        <taxon>Dikarya</taxon>
        <taxon>Basidiomycota</taxon>
        <taxon>Agaricomycotina</taxon>
        <taxon>Agaricomycetes</taxon>
        <taxon>Polyporales</taxon>
        <taxon>Cerrenaceae</taxon>
        <taxon>Somion</taxon>
    </lineage>
</organism>
<feature type="region of interest" description="Disordered" evidence="2">
    <location>
        <begin position="24"/>
        <end position="51"/>
    </location>
</feature>
<dbReference type="Pfam" id="PF12937">
    <property type="entry name" value="F-box-like"/>
    <property type="match status" value="1"/>
</dbReference>
<feature type="compositionally biased region" description="Polar residues" evidence="2">
    <location>
        <begin position="35"/>
        <end position="49"/>
    </location>
</feature>
<dbReference type="EMBL" id="OZ037951">
    <property type="protein sequence ID" value="CAL1715098.1"/>
    <property type="molecule type" value="Genomic_DNA"/>
</dbReference>
<accession>A0ABP1E4Z1</accession>
<reference evidence="5" key="1">
    <citation type="submission" date="2024-04" db="EMBL/GenBank/DDBJ databases">
        <authorList>
            <person name="Shaw F."/>
            <person name="Minotto A."/>
        </authorList>
    </citation>
    <scope>NUCLEOTIDE SEQUENCE [LARGE SCALE GENOMIC DNA]</scope>
</reference>
<feature type="compositionally biased region" description="Basic and acidic residues" evidence="2">
    <location>
        <begin position="24"/>
        <end position="34"/>
    </location>
</feature>
<evidence type="ECO:0000256" key="2">
    <source>
        <dbReference type="SAM" id="MobiDB-lite"/>
    </source>
</evidence>
<dbReference type="Gene3D" id="1.20.1280.50">
    <property type="match status" value="1"/>
</dbReference>
<evidence type="ECO:0000256" key="1">
    <source>
        <dbReference type="ARBA" id="ARBA00022786"/>
    </source>
</evidence>
<gene>
    <name evidence="4" type="ORF">GFSPODELE1_LOCUS10059</name>
</gene>
<dbReference type="PROSITE" id="PS50181">
    <property type="entry name" value="FBOX"/>
    <property type="match status" value="1"/>
</dbReference>
<protein>
    <recommendedName>
        <fullName evidence="3">F-box domain-containing protein</fullName>
    </recommendedName>
</protein>
<evidence type="ECO:0000313" key="4">
    <source>
        <dbReference type="EMBL" id="CAL1715098.1"/>
    </source>
</evidence>
<proteinExistence type="predicted"/>
<name>A0ABP1E4Z1_9APHY</name>
<sequence length="466" mass="53198">MQSAPQEGLEEQLARFRDQWKAELQRARERRETGHSSTVLHAPVTNQPAPSVPRVKEVIEIVPVPVAQPVSAITPSTRARVPQQRTSANAPLELTPKQREAADVYHQAIALEQSGDHTGATVLYRKAFRMHDHVDYVYRTLEAQQEAIVSTSPTTHERIHPKKHVNVHAPTTAVPHRPDVHHLIEGIKGMEVSSTHARSRKTQIVSLTPIIAQWPAELEFRPEDEDEPIPIANVPDEVLLYIMHMLDVTSLERFASVSRKARVVTLDSGLWRTFVETLYIPPQVSYDEEINDLVDNYMNDYRRIYIEHPRVRLDGVYIAVCHYIRNGLSENAWVNVSHLITYNRFLRFYPDGQVLSLLANEEVSPQYIIPLLQPSLRQKGFFIGQWRLEGTTIYITSLTDPTGLTSAASRYTFEMTLELRSRPTMGRWNRLDMKAYASVKVDTGESTPVALKNDRPFWFSKVKSYG</sequence>
<dbReference type="PANTHER" id="PTHR12874">
    <property type="entry name" value="F-BOX ONLY PROTEIN 48-RELATED"/>
    <property type="match status" value="1"/>
</dbReference>
<keyword evidence="5" id="KW-1185">Reference proteome</keyword>
<dbReference type="PANTHER" id="PTHR12874:SF9">
    <property type="entry name" value="F-BOX ONLY PROTEIN 48"/>
    <property type="match status" value="1"/>
</dbReference>